<evidence type="ECO:0000313" key="1">
    <source>
        <dbReference type="EMBL" id="JAD75766.1"/>
    </source>
</evidence>
<protein>
    <submittedName>
        <fullName evidence="1">Uncharacterized protein</fullName>
    </submittedName>
</protein>
<proteinExistence type="predicted"/>
<accession>A0A0A9CJK0</accession>
<sequence>MLVLGQSEVLGHPDLSSLIPLLLKLPGRVFYSPLRLASFLPVLRQQSLTDLAPHHGRF</sequence>
<reference evidence="1" key="2">
    <citation type="journal article" date="2015" name="Data Brief">
        <title>Shoot transcriptome of the giant reed, Arundo donax.</title>
        <authorList>
            <person name="Barrero R.A."/>
            <person name="Guerrero F.D."/>
            <person name="Moolhuijzen P."/>
            <person name="Goolsby J.A."/>
            <person name="Tidwell J."/>
            <person name="Bellgard S.E."/>
            <person name="Bellgard M.I."/>
        </authorList>
    </citation>
    <scope>NUCLEOTIDE SEQUENCE</scope>
    <source>
        <tissue evidence="1">Shoot tissue taken approximately 20 cm above the soil surface</tissue>
    </source>
</reference>
<organism evidence="1">
    <name type="scientific">Arundo donax</name>
    <name type="common">Giant reed</name>
    <name type="synonym">Donax arundinaceus</name>
    <dbReference type="NCBI Taxonomy" id="35708"/>
    <lineage>
        <taxon>Eukaryota</taxon>
        <taxon>Viridiplantae</taxon>
        <taxon>Streptophyta</taxon>
        <taxon>Embryophyta</taxon>
        <taxon>Tracheophyta</taxon>
        <taxon>Spermatophyta</taxon>
        <taxon>Magnoliopsida</taxon>
        <taxon>Liliopsida</taxon>
        <taxon>Poales</taxon>
        <taxon>Poaceae</taxon>
        <taxon>PACMAD clade</taxon>
        <taxon>Arundinoideae</taxon>
        <taxon>Arundineae</taxon>
        <taxon>Arundo</taxon>
    </lineage>
</organism>
<name>A0A0A9CJK0_ARUDO</name>
<dbReference type="AlphaFoldDB" id="A0A0A9CJK0"/>
<dbReference type="EMBL" id="GBRH01222129">
    <property type="protein sequence ID" value="JAD75766.1"/>
    <property type="molecule type" value="Transcribed_RNA"/>
</dbReference>
<reference evidence="1" key="1">
    <citation type="submission" date="2014-09" db="EMBL/GenBank/DDBJ databases">
        <authorList>
            <person name="Magalhaes I.L.F."/>
            <person name="Oliveira U."/>
            <person name="Santos F.R."/>
            <person name="Vidigal T.H.D.A."/>
            <person name="Brescovit A.D."/>
            <person name="Santos A.J."/>
        </authorList>
    </citation>
    <scope>NUCLEOTIDE SEQUENCE</scope>
    <source>
        <tissue evidence="1">Shoot tissue taken approximately 20 cm above the soil surface</tissue>
    </source>
</reference>